<dbReference type="Proteomes" id="UP000215902">
    <property type="component" value="Unassembled WGS sequence"/>
</dbReference>
<feature type="non-terminal residue" evidence="3">
    <location>
        <position position="1"/>
    </location>
</feature>
<feature type="region of interest" description="Disordered" evidence="1">
    <location>
        <begin position="60"/>
        <end position="83"/>
    </location>
</feature>
<dbReference type="AlphaFoldDB" id="A0A267GHW5"/>
<keyword evidence="2" id="KW-0812">Transmembrane</keyword>
<gene>
    <name evidence="3" type="ORF">BOX15_Mlig019733g3</name>
</gene>
<evidence type="ECO:0000313" key="4">
    <source>
        <dbReference type="Proteomes" id="UP000215902"/>
    </source>
</evidence>
<feature type="compositionally biased region" description="Low complexity" evidence="1">
    <location>
        <begin position="143"/>
        <end position="153"/>
    </location>
</feature>
<keyword evidence="2" id="KW-0472">Membrane</keyword>
<feature type="transmembrane region" description="Helical" evidence="2">
    <location>
        <begin position="98"/>
        <end position="121"/>
    </location>
</feature>
<evidence type="ECO:0000313" key="3">
    <source>
        <dbReference type="EMBL" id="PAA85007.1"/>
    </source>
</evidence>
<feature type="region of interest" description="Disordered" evidence="1">
    <location>
        <begin position="35"/>
        <end position="54"/>
    </location>
</feature>
<feature type="compositionally biased region" description="Basic and acidic residues" evidence="1">
    <location>
        <begin position="331"/>
        <end position="342"/>
    </location>
</feature>
<feature type="compositionally biased region" description="Gly residues" evidence="1">
    <location>
        <begin position="133"/>
        <end position="142"/>
    </location>
</feature>
<feature type="compositionally biased region" description="Polar residues" evidence="1">
    <location>
        <begin position="74"/>
        <end position="83"/>
    </location>
</feature>
<feature type="region of interest" description="Disordered" evidence="1">
    <location>
        <begin position="130"/>
        <end position="153"/>
    </location>
</feature>
<evidence type="ECO:0000256" key="1">
    <source>
        <dbReference type="SAM" id="MobiDB-lite"/>
    </source>
</evidence>
<feature type="compositionally biased region" description="Acidic residues" evidence="1">
    <location>
        <begin position="365"/>
        <end position="374"/>
    </location>
</feature>
<reference evidence="3 4" key="1">
    <citation type="submission" date="2017-06" db="EMBL/GenBank/DDBJ databases">
        <title>A platform for efficient transgenesis in Macrostomum lignano, a flatworm model organism for stem cell research.</title>
        <authorList>
            <person name="Berezikov E."/>
        </authorList>
    </citation>
    <scope>NUCLEOTIDE SEQUENCE [LARGE SCALE GENOMIC DNA]</scope>
    <source>
        <strain evidence="3">DV1</strain>
        <tissue evidence="3">Whole organism</tissue>
    </source>
</reference>
<accession>A0A267GHW5</accession>
<proteinExistence type="predicted"/>
<keyword evidence="4" id="KW-1185">Reference proteome</keyword>
<name>A0A267GHW5_9PLAT</name>
<protein>
    <submittedName>
        <fullName evidence="3">Uncharacterized protein</fullName>
    </submittedName>
</protein>
<sequence length="510" mass="55574">KNESLRTSAVFLSLSTPHTTVYNRTKSLPFQNRIGRTKTQGAPRHAQSETERNRAWQHNLQLAPERHRSKKRSNQQSAGMSSDADTATLARQWVETHIALFVVIVVSAVLLVVTIIAVLAYCCCCRKKRRGSWSGGGGGVKSSGGDSSYAQGDSVDASSAVTATARGPNVVEIKVENEYHNQQQQGLDYQATIGSPGIELSQKESASVEDVRLQQSSQAELRAEFPNLPHLPKGVEVTKEAELRLHDKPLQEVQANLTAAAYASAAASASGSIGVSADVEPAKLDDTLRLPRTEVVMQSEIEPQRQQPLRSSPKKAAAPAPSVVIVPPKTEPQRRIHDDRPSHEHRHGSSIYQSDDNEITIVDSDFSDYEDTPEDEYRKRERKIKSRIGAALDASIDIDAGGEADFGWETLPNQSVTVDEAPVVAVDRQGVEYIPAPSPSLEEQQMRRVDNLAELDRTLEVFQIEADAEAGSNDGVGIGVSVGGQLEFGADVELVDEETIEPLDRSQMPH</sequence>
<keyword evidence="2" id="KW-1133">Transmembrane helix</keyword>
<dbReference type="EMBL" id="NIVC01000352">
    <property type="protein sequence ID" value="PAA85007.1"/>
    <property type="molecule type" value="Genomic_DNA"/>
</dbReference>
<evidence type="ECO:0000256" key="2">
    <source>
        <dbReference type="SAM" id="Phobius"/>
    </source>
</evidence>
<comment type="caution">
    <text evidence="3">The sequence shown here is derived from an EMBL/GenBank/DDBJ whole genome shotgun (WGS) entry which is preliminary data.</text>
</comment>
<organism evidence="3 4">
    <name type="scientific">Macrostomum lignano</name>
    <dbReference type="NCBI Taxonomy" id="282301"/>
    <lineage>
        <taxon>Eukaryota</taxon>
        <taxon>Metazoa</taxon>
        <taxon>Spiralia</taxon>
        <taxon>Lophotrochozoa</taxon>
        <taxon>Platyhelminthes</taxon>
        <taxon>Rhabditophora</taxon>
        <taxon>Macrostomorpha</taxon>
        <taxon>Macrostomida</taxon>
        <taxon>Macrostomidae</taxon>
        <taxon>Macrostomum</taxon>
    </lineage>
</organism>
<feature type="region of interest" description="Disordered" evidence="1">
    <location>
        <begin position="294"/>
        <end position="378"/>
    </location>
</feature>
<feature type="compositionally biased region" description="Low complexity" evidence="1">
    <location>
        <begin position="314"/>
        <end position="328"/>
    </location>
</feature>